<evidence type="ECO:0000313" key="6">
    <source>
        <dbReference type="EMBL" id="CAF4532644.1"/>
    </source>
</evidence>
<evidence type="ECO:0000313" key="7">
    <source>
        <dbReference type="Proteomes" id="UP000663833"/>
    </source>
</evidence>
<dbReference type="GO" id="GO:0046872">
    <property type="term" value="F:metal ion binding"/>
    <property type="evidence" value="ECO:0007669"/>
    <property type="project" value="UniProtKB-KW"/>
</dbReference>
<evidence type="ECO:0000313" key="5">
    <source>
        <dbReference type="EMBL" id="CAF3267003.1"/>
    </source>
</evidence>
<dbReference type="Proteomes" id="UP000663851">
    <property type="component" value="Unassembled WGS sequence"/>
</dbReference>
<evidence type="ECO:0000259" key="4">
    <source>
        <dbReference type="Pfam" id="PF13613"/>
    </source>
</evidence>
<dbReference type="Pfam" id="PF13359">
    <property type="entry name" value="DDE_Tnp_4"/>
    <property type="match status" value="1"/>
</dbReference>
<dbReference type="Pfam" id="PF13613">
    <property type="entry name" value="HTH_Tnp_4"/>
    <property type="match status" value="1"/>
</dbReference>
<dbReference type="Proteomes" id="UP000663833">
    <property type="component" value="Unassembled WGS sequence"/>
</dbReference>
<evidence type="ECO:0008006" key="8">
    <source>
        <dbReference type="Google" id="ProtNLM"/>
    </source>
</evidence>
<feature type="domain" description="DDE Tnp4" evidence="3">
    <location>
        <begin position="211"/>
        <end position="370"/>
    </location>
</feature>
<organism evidence="5 7">
    <name type="scientific">Rotaria socialis</name>
    <dbReference type="NCBI Taxonomy" id="392032"/>
    <lineage>
        <taxon>Eukaryota</taxon>
        <taxon>Metazoa</taxon>
        <taxon>Spiralia</taxon>
        <taxon>Gnathifera</taxon>
        <taxon>Rotifera</taxon>
        <taxon>Eurotatoria</taxon>
        <taxon>Bdelloidea</taxon>
        <taxon>Philodinida</taxon>
        <taxon>Philodinidae</taxon>
        <taxon>Rotaria</taxon>
    </lineage>
</organism>
<evidence type="ECO:0000259" key="3">
    <source>
        <dbReference type="Pfam" id="PF13359"/>
    </source>
</evidence>
<gene>
    <name evidence="6" type="ORF">HFQ381_LOCUS29824</name>
    <name evidence="5" type="ORF">LUA448_LOCUS5737</name>
</gene>
<dbReference type="EMBL" id="CAJOBO010004899">
    <property type="protein sequence ID" value="CAF4532644.1"/>
    <property type="molecule type" value="Genomic_DNA"/>
</dbReference>
<keyword evidence="2" id="KW-0479">Metal-binding</keyword>
<comment type="cofactor">
    <cofactor evidence="1">
        <name>a divalent metal cation</name>
        <dbReference type="ChEBI" id="CHEBI:60240"/>
    </cofactor>
</comment>
<dbReference type="EMBL" id="CAJNYD010000506">
    <property type="protein sequence ID" value="CAF3267003.1"/>
    <property type="molecule type" value="Genomic_DNA"/>
</dbReference>
<protein>
    <recommendedName>
        <fullName evidence="8">DDE Tnp4 domain-containing protein</fullName>
    </recommendedName>
</protein>
<proteinExistence type="predicted"/>
<dbReference type="AlphaFoldDB" id="A0A817RRY0"/>
<dbReference type="PANTHER" id="PTHR23080:SF133">
    <property type="entry name" value="SI:CH211-262I1.5-RELATED"/>
    <property type="match status" value="1"/>
</dbReference>
<sequence>MKSKKNTNVKGRKRLKLDALPIEIEPLTTIITTTATHSHSIAIQTDLDMTCLSTLFENLSLLQQNSINTSICIERFRNDDLNVKYYTGFKSYNIFEMVFELLEGQYDEYFIAYSTRPECDLPYGMLTEVHKLSKKNQFFLFMIRLRRGTDLQELGTFFNLSHSTVSRIIISWTRFVYSVFNSISLWQSKEKVQQNLPFEMKKNYPTVRVIVDCTEFEIEQPRNPQAQQNTWSNYKNTNTAKGLIGITPNGVVSYISPLYGGATTDRAILNMEGCGSLIELLEDGDQVMSDRGFSLDRKFSHLTLVHPPFLERHPQLLPENVLKTRIIARHRIHVERFMGRIKNYKLLNGIIPIKSIHLLDYWFYICSFLTIFDEPLVKNI</sequence>
<dbReference type="InterPro" id="IPR027805">
    <property type="entry name" value="Transposase_HTH_dom"/>
</dbReference>
<evidence type="ECO:0000256" key="1">
    <source>
        <dbReference type="ARBA" id="ARBA00001968"/>
    </source>
</evidence>
<name>A0A817RRY0_9BILA</name>
<dbReference type="InterPro" id="IPR027806">
    <property type="entry name" value="HARBI1_dom"/>
</dbReference>
<evidence type="ECO:0000256" key="2">
    <source>
        <dbReference type="ARBA" id="ARBA00022723"/>
    </source>
</evidence>
<reference evidence="5" key="1">
    <citation type="submission" date="2021-02" db="EMBL/GenBank/DDBJ databases">
        <authorList>
            <person name="Nowell W R."/>
        </authorList>
    </citation>
    <scope>NUCLEOTIDE SEQUENCE</scope>
</reference>
<comment type="caution">
    <text evidence="5">The sequence shown here is derived from an EMBL/GenBank/DDBJ whole genome shotgun (WGS) entry which is preliminary data.</text>
</comment>
<dbReference type="PANTHER" id="PTHR23080">
    <property type="entry name" value="THAP DOMAIN PROTEIN"/>
    <property type="match status" value="1"/>
</dbReference>
<feature type="domain" description="Transposase Helix-turn-helix" evidence="4">
    <location>
        <begin position="130"/>
        <end position="179"/>
    </location>
</feature>
<accession>A0A817RRY0</accession>